<dbReference type="EMBL" id="WTYX01000002">
    <property type="protein sequence ID" value="MXO91898.1"/>
    <property type="molecule type" value="Genomic_DNA"/>
</dbReference>
<keyword evidence="1" id="KW-0472">Membrane</keyword>
<comment type="caution">
    <text evidence="2">The sequence shown here is derived from an EMBL/GenBank/DDBJ whole genome shotgun (WGS) entry which is preliminary data.</text>
</comment>
<dbReference type="Proteomes" id="UP000442714">
    <property type="component" value="Unassembled WGS sequence"/>
</dbReference>
<name>A0A844ZVZ3_9SPHN</name>
<feature type="transmembrane region" description="Helical" evidence="1">
    <location>
        <begin position="79"/>
        <end position="100"/>
    </location>
</feature>
<keyword evidence="3" id="KW-1185">Reference proteome</keyword>
<protein>
    <submittedName>
        <fullName evidence="2">Uncharacterized protein</fullName>
    </submittedName>
</protein>
<dbReference type="OrthoDB" id="7410390at2"/>
<keyword evidence="1" id="KW-1133">Transmembrane helix</keyword>
<evidence type="ECO:0000313" key="3">
    <source>
        <dbReference type="Proteomes" id="UP000442714"/>
    </source>
</evidence>
<proteinExistence type="predicted"/>
<dbReference type="AlphaFoldDB" id="A0A844ZVZ3"/>
<gene>
    <name evidence="2" type="ORF">GRI41_13770</name>
</gene>
<evidence type="ECO:0000256" key="1">
    <source>
        <dbReference type="SAM" id="Phobius"/>
    </source>
</evidence>
<evidence type="ECO:0000313" key="2">
    <source>
        <dbReference type="EMBL" id="MXO91898.1"/>
    </source>
</evidence>
<organism evidence="2 3">
    <name type="scientific">Pontixanthobacter aquaemixtae</name>
    <dbReference type="NCBI Taxonomy" id="1958940"/>
    <lineage>
        <taxon>Bacteria</taxon>
        <taxon>Pseudomonadati</taxon>
        <taxon>Pseudomonadota</taxon>
        <taxon>Alphaproteobacteria</taxon>
        <taxon>Sphingomonadales</taxon>
        <taxon>Erythrobacteraceae</taxon>
        <taxon>Pontixanthobacter</taxon>
    </lineage>
</organism>
<feature type="transmembrane region" description="Helical" evidence="1">
    <location>
        <begin position="112"/>
        <end position="130"/>
    </location>
</feature>
<feature type="transmembrane region" description="Helical" evidence="1">
    <location>
        <begin position="45"/>
        <end position="67"/>
    </location>
</feature>
<accession>A0A844ZVZ3</accession>
<sequence length="132" mass="14268">MPAEIDYPAWIMLVTGIYAAAAGIGEWRRPGSWEAMVVDITGNGAVRFLTGIFCLCIGTVLYLSAAWDTSDWMQIAIKIIGGWVVIEGALILAFGDLFMGFARGMMSMVNRFWAGISVAIGLAAIVMAIMRI</sequence>
<reference evidence="2 3" key="1">
    <citation type="submission" date="2019-12" db="EMBL/GenBank/DDBJ databases">
        <title>Genomic-based taxomic classification of the family Erythrobacteraceae.</title>
        <authorList>
            <person name="Xu L."/>
        </authorList>
    </citation>
    <scope>NUCLEOTIDE SEQUENCE [LARGE SCALE GENOMIC DNA]</scope>
    <source>
        <strain evidence="2 3">KCTC 52763</strain>
    </source>
</reference>
<keyword evidence="1" id="KW-0812">Transmembrane</keyword>
<feature type="transmembrane region" description="Helical" evidence="1">
    <location>
        <begin position="7"/>
        <end position="25"/>
    </location>
</feature>
<dbReference type="RefSeq" id="WP_160605711.1">
    <property type="nucleotide sequence ID" value="NZ_WTYX01000002.1"/>
</dbReference>